<dbReference type="Pfam" id="PF20414">
    <property type="entry name" value="DUF6698"/>
    <property type="match status" value="1"/>
</dbReference>
<dbReference type="AlphaFoldDB" id="A0A4S4K546"/>
<name>A0A4S4K546_9AGAM</name>
<keyword evidence="2" id="KW-1185">Reference proteome</keyword>
<accession>A0A4S4K546</accession>
<dbReference type="OrthoDB" id="3160134at2759"/>
<proteinExistence type="predicted"/>
<protein>
    <submittedName>
        <fullName evidence="1">Uncharacterized protein</fullName>
    </submittedName>
</protein>
<reference evidence="1 2" key="1">
    <citation type="submission" date="2019-02" db="EMBL/GenBank/DDBJ databases">
        <title>Genome sequencing of the rare red list fungi Phellinidium pouzarii.</title>
        <authorList>
            <person name="Buettner E."/>
            <person name="Kellner H."/>
        </authorList>
    </citation>
    <scope>NUCLEOTIDE SEQUENCE [LARGE SCALE GENOMIC DNA]</scope>
    <source>
        <strain evidence="1 2">DSM 108285</strain>
    </source>
</reference>
<dbReference type="Proteomes" id="UP000308199">
    <property type="component" value="Unassembled WGS sequence"/>
</dbReference>
<dbReference type="InterPro" id="IPR046521">
    <property type="entry name" value="DUF6698"/>
</dbReference>
<sequence length="258" mass="28764">MNSSLKIRDGQQDARQAATNTVKWVVRHKLVEWVSIEGVKESVPAKEYTGWLHPSSARLLAPAAMGRIMNSVLQQLKDGKMDFIDAEDGFEKPIDGTEFPNFFYSTPYDPVDPLEGLLKGPMLVRAYIAVFIGLSATYDEATNTITPRTSRGTAAKNSMYHVTPGSIAHIASQVYYSLLVNTDFSKSAVVEIGQIYDTVYTVFEGKEPVMQEYAKELLQWWDNIIFPVSVTSTTVKGGSIARLEKRLKLMKENRADAT</sequence>
<evidence type="ECO:0000313" key="1">
    <source>
        <dbReference type="EMBL" id="THG92844.1"/>
    </source>
</evidence>
<gene>
    <name evidence="1" type="ORF">EW145_g8565</name>
</gene>
<evidence type="ECO:0000313" key="2">
    <source>
        <dbReference type="Proteomes" id="UP000308199"/>
    </source>
</evidence>
<dbReference type="EMBL" id="SGPK01001514">
    <property type="protein sequence ID" value="THG92844.1"/>
    <property type="molecule type" value="Genomic_DNA"/>
</dbReference>
<comment type="caution">
    <text evidence="1">The sequence shown here is derived from an EMBL/GenBank/DDBJ whole genome shotgun (WGS) entry which is preliminary data.</text>
</comment>
<organism evidence="1 2">
    <name type="scientific">Phellinidium pouzarii</name>
    <dbReference type="NCBI Taxonomy" id="167371"/>
    <lineage>
        <taxon>Eukaryota</taxon>
        <taxon>Fungi</taxon>
        <taxon>Dikarya</taxon>
        <taxon>Basidiomycota</taxon>
        <taxon>Agaricomycotina</taxon>
        <taxon>Agaricomycetes</taxon>
        <taxon>Hymenochaetales</taxon>
        <taxon>Hymenochaetaceae</taxon>
        <taxon>Phellinidium</taxon>
    </lineage>
</organism>